<sequence length="114" mass="11734">MALGSAVALALGGCGGTSSSGSLTEVDGVRVKSTIDRPGLYDVDINGIDCDVTIGEGNTIQRLLITGVGNTVRIPASAKVERIEFTGSKNTVFVPKGFKTQVDGVGSNNHIKEL</sequence>
<organism evidence="1 2">
    <name type="scientific">Kinneretia aquatilis</name>
    <dbReference type="NCBI Taxonomy" id="2070761"/>
    <lineage>
        <taxon>Bacteria</taxon>
        <taxon>Pseudomonadati</taxon>
        <taxon>Pseudomonadota</taxon>
        <taxon>Betaproteobacteria</taxon>
        <taxon>Burkholderiales</taxon>
        <taxon>Sphaerotilaceae</taxon>
        <taxon>Roseateles</taxon>
    </lineage>
</organism>
<name>A0A2N8L2H8_9BURK</name>
<accession>A0A2N8L2H8</accession>
<evidence type="ECO:0000313" key="1">
    <source>
        <dbReference type="EMBL" id="PND39908.1"/>
    </source>
</evidence>
<dbReference type="AlphaFoldDB" id="A0A2N8L2H8"/>
<gene>
    <name evidence="1" type="ORF">C1O66_00385</name>
</gene>
<dbReference type="EMBL" id="POSP01000001">
    <property type="protein sequence ID" value="PND39908.1"/>
    <property type="molecule type" value="Genomic_DNA"/>
</dbReference>
<dbReference type="RefSeq" id="WP_102766042.1">
    <property type="nucleotide sequence ID" value="NZ_POSP01000001.1"/>
</dbReference>
<evidence type="ECO:0000313" key="2">
    <source>
        <dbReference type="Proteomes" id="UP000235916"/>
    </source>
</evidence>
<evidence type="ECO:0008006" key="3">
    <source>
        <dbReference type="Google" id="ProtNLM"/>
    </source>
</evidence>
<reference evidence="1 2" key="1">
    <citation type="submission" date="2018-01" db="EMBL/GenBank/DDBJ databases">
        <title>Draft genome sequence of Paucibacter aquatile CR182 isolated from freshwater of the Nakdong River.</title>
        <authorList>
            <person name="Choi A."/>
            <person name="Chung E.J."/>
        </authorList>
    </citation>
    <scope>NUCLEOTIDE SEQUENCE [LARGE SCALE GENOMIC DNA]</scope>
    <source>
        <strain evidence="1 2">CR182</strain>
    </source>
</reference>
<dbReference type="OrthoDB" id="8810263at2"/>
<comment type="caution">
    <text evidence="1">The sequence shown here is derived from an EMBL/GenBank/DDBJ whole genome shotgun (WGS) entry which is preliminary data.</text>
</comment>
<keyword evidence="2" id="KW-1185">Reference proteome</keyword>
<protein>
    <recommendedName>
        <fullName evidence="3">DUF3060 domain-containing protein</fullName>
    </recommendedName>
</protein>
<proteinExistence type="predicted"/>
<dbReference type="Proteomes" id="UP000235916">
    <property type="component" value="Unassembled WGS sequence"/>
</dbReference>